<keyword evidence="3" id="KW-1185">Reference proteome</keyword>
<proteinExistence type="predicted"/>
<dbReference type="AlphaFoldDB" id="A0A545VJP7"/>
<feature type="signal peptide" evidence="1">
    <location>
        <begin position="1"/>
        <end position="15"/>
    </location>
</feature>
<evidence type="ECO:0000313" key="2">
    <source>
        <dbReference type="EMBL" id="TQV90419.1"/>
    </source>
</evidence>
<reference evidence="2 3" key="1">
    <citation type="journal article" date="2019" name="Appl. Microbiol. Biotechnol.">
        <title>Genome sequence of Isaria javanica and comparative genome analysis insights into family S53 peptidase evolution in fungal entomopathogens.</title>
        <authorList>
            <person name="Lin R."/>
            <person name="Zhang X."/>
            <person name="Xin B."/>
            <person name="Zou M."/>
            <person name="Gao Y."/>
            <person name="Qin F."/>
            <person name="Hu Q."/>
            <person name="Xie B."/>
            <person name="Cheng X."/>
        </authorList>
    </citation>
    <scope>NUCLEOTIDE SEQUENCE [LARGE SCALE GENOMIC DNA]</scope>
    <source>
        <strain evidence="2 3">IJ1G</strain>
    </source>
</reference>
<comment type="caution">
    <text evidence="2">The sequence shown here is derived from an EMBL/GenBank/DDBJ whole genome shotgun (WGS) entry which is preliminary data.</text>
</comment>
<protein>
    <recommendedName>
        <fullName evidence="4">Fungal hydrophobin domain-containing protein</fullName>
    </recommendedName>
</protein>
<dbReference type="OrthoDB" id="4500971at2759"/>
<dbReference type="EMBL" id="SPUK01000027">
    <property type="protein sequence ID" value="TQV90419.1"/>
    <property type="molecule type" value="Genomic_DNA"/>
</dbReference>
<evidence type="ECO:0000256" key="1">
    <source>
        <dbReference type="SAM" id="SignalP"/>
    </source>
</evidence>
<organism evidence="2 3">
    <name type="scientific">Cordyceps javanica</name>
    <dbReference type="NCBI Taxonomy" id="43265"/>
    <lineage>
        <taxon>Eukaryota</taxon>
        <taxon>Fungi</taxon>
        <taxon>Dikarya</taxon>
        <taxon>Ascomycota</taxon>
        <taxon>Pezizomycotina</taxon>
        <taxon>Sordariomycetes</taxon>
        <taxon>Hypocreomycetidae</taxon>
        <taxon>Hypocreales</taxon>
        <taxon>Cordycipitaceae</taxon>
        <taxon>Cordyceps</taxon>
    </lineage>
</organism>
<keyword evidence="1" id="KW-0732">Signal</keyword>
<name>A0A545VJP7_9HYPO</name>
<sequence length="103" mass="11356">MQFFLVGSLIAGVLAMPHNMAPGDTTICPNRVFNTPWCCHARSTAECVDGQRPYEEPRDRRHLSQLCTAGLLKPYCCAVGMDIPLACEGADAFWPQRIPPPPK</sequence>
<accession>A0A545VJP7</accession>
<dbReference type="Proteomes" id="UP000315783">
    <property type="component" value="Unassembled WGS sequence"/>
</dbReference>
<evidence type="ECO:0000313" key="3">
    <source>
        <dbReference type="Proteomes" id="UP000315783"/>
    </source>
</evidence>
<feature type="chain" id="PRO_5022076319" description="Fungal hydrophobin domain-containing protein" evidence="1">
    <location>
        <begin position="16"/>
        <end position="103"/>
    </location>
</feature>
<gene>
    <name evidence="2" type="ORF">IF1G_10898</name>
</gene>
<evidence type="ECO:0008006" key="4">
    <source>
        <dbReference type="Google" id="ProtNLM"/>
    </source>
</evidence>